<comment type="pathway">
    <text evidence="1 9">Amino-acid biosynthesis; L-arginine biosynthesis; L-arginine from L-ornithine and carbamoyl phosphate: step 2/3.</text>
</comment>
<feature type="binding site" evidence="9">
    <location>
        <position position="122"/>
    </location>
    <ligand>
        <name>L-citrulline</name>
        <dbReference type="ChEBI" id="CHEBI:57743"/>
    </ligand>
</feature>
<dbReference type="GO" id="GO:0005737">
    <property type="term" value="C:cytoplasm"/>
    <property type="evidence" value="ECO:0007669"/>
    <property type="project" value="UniProtKB-SubCell"/>
</dbReference>
<dbReference type="InterPro" id="IPR014729">
    <property type="entry name" value="Rossmann-like_a/b/a_fold"/>
</dbReference>
<gene>
    <name evidence="9" type="primary">argG</name>
    <name evidence="12" type="ORF">TDSAC_0462</name>
</gene>
<dbReference type="EMBL" id="CP020921">
    <property type="protein sequence ID" value="AWB09837.1"/>
    <property type="molecule type" value="Genomic_DNA"/>
</dbReference>
<dbReference type="NCBIfam" id="TIGR00032">
    <property type="entry name" value="argG"/>
    <property type="match status" value="1"/>
</dbReference>
<feature type="domain" description="Arginosuccinate synthase C-terminal" evidence="11">
    <location>
        <begin position="173"/>
        <end position="391"/>
    </location>
</feature>
<dbReference type="SUPFAM" id="SSF52402">
    <property type="entry name" value="Adenine nucleotide alpha hydrolases-like"/>
    <property type="match status" value="1"/>
</dbReference>
<dbReference type="InterPro" id="IPR018223">
    <property type="entry name" value="Arginosuc_synth_CS"/>
</dbReference>
<dbReference type="FunFam" id="3.90.1260.10:FF:000007">
    <property type="entry name" value="Argininosuccinate synthase"/>
    <property type="match status" value="1"/>
</dbReference>
<dbReference type="PROSITE" id="PS00565">
    <property type="entry name" value="ARGININOSUCCIN_SYN_2"/>
    <property type="match status" value="1"/>
</dbReference>
<dbReference type="InterPro" id="IPR001518">
    <property type="entry name" value="Arginosuc_synth"/>
</dbReference>
<evidence type="ECO:0000256" key="5">
    <source>
        <dbReference type="ARBA" id="ARBA00022598"/>
    </source>
</evidence>
<dbReference type="Pfam" id="PF00764">
    <property type="entry name" value="Arginosuc_synth"/>
    <property type="match status" value="1"/>
</dbReference>
<evidence type="ECO:0000256" key="7">
    <source>
        <dbReference type="ARBA" id="ARBA00022741"/>
    </source>
</evidence>
<evidence type="ECO:0000256" key="8">
    <source>
        <dbReference type="ARBA" id="ARBA00022840"/>
    </source>
</evidence>
<feature type="binding site" evidence="9">
    <location>
        <position position="116"/>
    </location>
    <ligand>
        <name>ATP</name>
        <dbReference type="ChEBI" id="CHEBI:30616"/>
    </ligand>
</feature>
<dbReference type="FunFam" id="3.40.50.620:FF:000019">
    <property type="entry name" value="Argininosuccinate synthase"/>
    <property type="match status" value="1"/>
</dbReference>
<proteinExistence type="inferred from homology"/>
<feature type="binding site" evidence="9">
    <location>
        <position position="183"/>
    </location>
    <ligand>
        <name>L-citrulline</name>
        <dbReference type="ChEBI" id="CHEBI:57743"/>
    </ligand>
</feature>
<feature type="binding site" evidence="9">
    <location>
        <position position="86"/>
    </location>
    <ligand>
        <name>L-citrulline</name>
        <dbReference type="ChEBI" id="CHEBI:57743"/>
    </ligand>
</feature>
<dbReference type="GO" id="GO:0000053">
    <property type="term" value="P:argininosuccinate metabolic process"/>
    <property type="evidence" value="ECO:0007669"/>
    <property type="project" value="TreeGrafter"/>
</dbReference>
<dbReference type="Gene3D" id="3.40.50.620">
    <property type="entry name" value="HUPs"/>
    <property type="match status" value="1"/>
</dbReference>
<dbReference type="GO" id="GO:0000050">
    <property type="term" value="P:urea cycle"/>
    <property type="evidence" value="ECO:0007669"/>
    <property type="project" value="TreeGrafter"/>
</dbReference>
<feature type="binding site" evidence="9">
    <location>
        <position position="123"/>
    </location>
    <ligand>
        <name>L-aspartate</name>
        <dbReference type="ChEBI" id="CHEBI:29991"/>
    </ligand>
</feature>
<dbReference type="GO" id="GO:0004055">
    <property type="term" value="F:argininosuccinate synthase activity"/>
    <property type="evidence" value="ECO:0007669"/>
    <property type="project" value="UniProtKB-UniRule"/>
</dbReference>
<dbReference type="CDD" id="cd01999">
    <property type="entry name" value="ASS"/>
    <property type="match status" value="1"/>
</dbReference>
<dbReference type="GO" id="GO:0005524">
    <property type="term" value="F:ATP binding"/>
    <property type="evidence" value="ECO:0007669"/>
    <property type="project" value="UniProtKB-UniRule"/>
</dbReference>
<feature type="binding site" evidence="9">
    <location>
        <position position="126"/>
    </location>
    <ligand>
        <name>L-citrulline</name>
        <dbReference type="ChEBI" id="CHEBI:57743"/>
    </ligand>
</feature>
<feature type="binding site" evidence="9">
    <location>
        <position position="271"/>
    </location>
    <ligand>
        <name>L-citrulline</name>
        <dbReference type="ChEBI" id="CHEBI:57743"/>
    </ligand>
</feature>
<dbReference type="UniPathway" id="UPA00068">
    <property type="reaction ID" value="UER00113"/>
</dbReference>
<protein>
    <recommendedName>
        <fullName evidence="3 9">Argininosuccinate synthase</fullName>
        <ecNumber evidence="3 9">6.3.4.5</ecNumber>
    </recommendedName>
    <alternativeName>
        <fullName evidence="9">Citrulline--aspartate ligase</fullName>
    </alternativeName>
</protein>
<evidence type="ECO:0000256" key="9">
    <source>
        <dbReference type="HAMAP-Rule" id="MF_00005"/>
    </source>
</evidence>
<comment type="similarity">
    <text evidence="9">Belongs to the argininosuccinate synthase family. Type 1 subfamily.</text>
</comment>
<feature type="binding site" evidence="9">
    <location>
        <begin position="8"/>
        <end position="16"/>
    </location>
    <ligand>
        <name>ATP</name>
        <dbReference type="ChEBI" id="CHEBI:30616"/>
    </ligand>
</feature>
<feature type="domain" description="Arginosuccinate synthase-like N-terminal" evidence="10">
    <location>
        <begin position="4"/>
        <end position="164"/>
    </location>
</feature>
<dbReference type="SUPFAM" id="SSF69864">
    <property type="entry name" value="Argininosuccinate synthetase, C-terminal domain"/>
    <property type="match status" value="1"/>
</dbReference>
<keyword evidence="8 9" id="KW-0067">ATP-binding</keyword>
<feature type="binding site" evidence="9">
    <location>
        <position position="174"/>
    </location>
    <ligand>
        <name>L-citrulline</name>
        <dbReference type="ChEBI" id="CHEBI:57743"/>
    </ligand>
</feature>
<dbReference type="InterPro" id="IPR024074">
    <property type="entry name" value="AS_cat/multimer_dom_body"/>
</dbReference>
<dbReference type="InterPro" id="IPR023434">
    <property type="entry name" value="Arginosuc_synth_type_1_subfam"/>
</dbReference>
<dbReference type="AlphaFoldDB" id="A0A2R4VZ74"/>
<comment type="subcellular location">
    <subcellularLocation>
        <location evidence="9">Cytoplasm</location>
    </subcellularLocation>
</comment>
<evidence type="ECO:0000313" key="12">
    <source>
        <dbReference type="EMBL" id="AWB09837.1"/>
    </source>
</evidence>
<dbReference type="InterPro" id="IPR048268">
    <property type="entry name" value="Arginosuc_syn_C"/>
</dbReference>
<dbReference type="Gene3D" id="3.90.1260.10">
    <property type="entry name" value="Argininosuccinate synthetase, chain A, domain 2"/>
    <property type="match status" value="1"/>
</dbReference>
<dbReference type="NCBIfam" id="NF001770">
    <property type="entry name" value="PRK00509.1"/>
    <property type="match status" value="1"/>
</dbReference>
<evidence type="ECO:0000256" key="6">
    <source>
        <dbReference type="ARBA" id="ARBA00022605"/>
    </source>
</evidence>
<feature type="binding site" evidence="9">
    <location>
        <position position="259"/>
    </location>
    <ligand>
        <name>L-citrulline</name>
        <dbReference type="ChEBI" id="CHEBI:57743"/>
    </ligand>
</feature>
<comment type="catalytic activity">
    <reaction evidence="9">
        <text>L-citrulline + L-aspartate + ATP = 2-(N(omega)-L-arginino)succinate + AMP + diphosphate + H(+)</text>
        <dbReference type="Rhea" id="RHEA:10932"/>
        <dbReference type="ChEBI" id="CHEBI:15378"/>
        <dbReference type="ChEBI" id="CHEBI:29991"/>
        <dbReference type="ChEBI" id="CHEBI:30616"/>
        <dbReference type="ChEBI" id="CHEBI:33019"/>
        <dbReference type="ChEBI" id="CHEBI:57472"/>
        <dbReference type="ChEBI" id="CHEBI:57743"/>
        <dbReference type="ChEBI" id="CHEBI:456215"/>
        <dbReference type="EC" id="6.3.4.5"/>
    </reaction>
</comment>
<dbReference type="EC" id="6.3.4.5" evidence="3 9"/>
<feature type="binding site" evidence="9">
    <location>
        <position position="118"/>
    </location>
    <ligand>
        <name>L-aspartate</name>
        <dbReference type="ChEBI" id="CHEBI:29991"/>
    </ligand>
</feature>
<keyword evidence="9" id="KW-0963">Cytoplasm</keyword>
<evidence type="ECO:0000259" key="10">
    <source>
        <dbReference type="Pfam" id="PF00764"/>
    </source>
</evidence>
<dbReference type="PROSITE" id="PS00564">
    <property type="entry name" value="ARGININOSUCCIN_SYN_1"/>
    <property type="match status" value="1"/>
</dbReference>
<dbReference type="GO" id="GO:0006526">
    <property type="term" value="P:L-arginine biosynthetic process"/>
    <property type="evidence" value="ECO:0007669"/>
    <property type="project" value="UniProtKB-UniRule"/>
</dbReference>
<accession>A0A2R4VZ74</accession>
<organism evidence="12 13">
    <name type="scientific">Thermodesulfobium acidiphilum</name>
    <dbReference type="NCBI Taxonomy" id="1794699"/>
    <lineage>
        <taxon>Bacteria</taxon>
        <taxon>Pseudomonadati</taxon>
        <taxon>Thermodesulfobiota</taxon>
        <taxon>Thermodesulfobiia</taxon>
        <taxon>Thermodesulfobiales</taxon>
        <taxon>Thermodesulfobiaceae</taxon>
        <taxon>Thermodesulfobium</taxon>
    </lineage>
</organism>
<keyword evidence="13" id="KW-1185">Reference proteome</keyword>
<reference evidence="12 13" key="1">
    <citation type="submission" date="2017-04" db="EMBL/GenBank/DDBJ databases">
        <title>Genomic insights into metabolism of Thermodesulfobium acidiphilum.</title>
        <authorList>
            <person name="Toshchakov S.V."/>
            <person name="Frolov E.N."/>
            <person name="Kublanov I.V."/>
            <person name="Samarov N.I."/>
            <person name="Novikov A."/>
            <person name="Lebedinsky A.V."/>
            <person name="Bonch-Osmolovskaya E.A."/>
            <person name="Chernyh N.A."/>
        </authorList>
    </citation>
    <scope>NUCLEOTIDE SEQUENCE [LARGE SCALE GENOMIC DNA]</scope>
    <source>
        <strain evidence="12 13">3127-1</strain>
    </source>
</reference>
<comment type="subunit">
    <text evidence="2 9">Homotetramer.</text>
</comment>
<dbReference type="InterPro" id="IPR048267">
    <property type="entry name" value="Arginosuc_syn_N"/>
</dbReference>
<evidence type="ECO:0000256" key="2">
    <source>
        <dbReference type="ARBA" id="ARBA00011881"/>
    </source>
</evidence>
<comment type="caution">
    <text evidence="9">Lacks conserved residue(s) required for the propagation of feature annotation.</text>
</comment>
<sequence>MKKKVVLAYSGGLDTSVAIKWLQEKYDSEVITLTVDIGQGEEIEPIVEKARNVGAIKAIALDLRREFLTDYAFKALKANCTYEYNYHLSAALSRPLIASYLVKLAKENNASAVSHGCTAKGNDQVRFDLTIKTLKEDLAIWAPMREWVMTREEEIDYAQKNNIPVPVGRKSPFSIDLNLWGRSIEAGPIEDIEKEPPEEAFQLVVSPEKAPDKPEYVEIEFENNVPVGLNSNRMNPEDLVERLNKIAGSHGIGRSDMVENRLVGIKTREVYEAPAATVLVKAHRDLESLVLPRDLFHFKSLIDEKYSCLIYDGLWFSPLKKALDSFIDSFSERITGKIKIKLFKGSLTVVSRSSPFSMYQQDLATYGQNDSFLHNSAVGFIDIFSLPNRVYHRVGHGKKF</sequence>
<evidence type="ECO:0000313" key="13">
    <source>
        <dbReference type="Proteomes" id="UP000244792"/>
    </source>
</evidence>
<evidence type="ECO:0000259" key="11">
    <source>
        <dbReference type="Pfam" id="PF20979"/>
    </source>
</evidence>
<keyword evidence="6 9" id="KW-0028">Amino-acid biosynthesis</keyword>
<dbReference type="Pfam" id="PF20979">
    <property type="entry name" value="Arginosuc_syn_C"/>
    <property type="match status" value="1"/>
</dbReference>
<evidence type="ECO:0000256" key="4">
    <source>
        <dbReference type="ARBA" id="ARBA00022571"/>
    </source>
</evidence>
<name>A0A2R4VZ74_THEAF</name>
<keyword evidence="4 9" id="KW-0055">Arginine biosynthesis</keyword>
<dbReference type="KEGG" id="taci:TDSAC_0462"/>
<dbReference type="Gene3D" id="1.20.5.470">
    <property type="entry name" value="Single helix bin"/>
    <property type="match status" value="1"/>
</dbReference>
<keyword evidence="7 9" id="KW-0547">Nucleotide-binding</keyword>
<evidence type="ECO:0000256" key="3">
    <source>
        <dbReference type="ARBA" id="ARBA00012286"/>
    </source>
</evidence>
<dbReference type="Proteomes" id="UP000244792">
    <property type="component" value="Chromosome"/>
</dbReference>
<feature type="binding site" evidence="9">
    <location>
        <position position="122"/>
    </location>
    <ligand>
        <name>L-aspartate</name>
        <dbReference type="ChEBI" id="CHEBI:29991"/>
    </ligand>
</feature>
<evidence type="ECO:0000256" key="1">
    <source>
        <dbReference type="ARBA" id="ARBA00004967"/>
    </source>
</evidence>
<dbReference type="HAMAP" id="MF_00005">
    <property type="entry name" value="Arg_succ_synth_type1"/>
    <property type="match status" value="1"/>
</dbReference>
<dbReference type="PANTHER" id="PTHR11587:SF2">
    <property type="entry name" value="ARGININOSUCCINATE SYNTHASE"/>
    <property type="match status" value="1"/>
</dbReference>
<keyword evidence="5 9" id="KW-0436">Ligase</keyword>
<dbReference type="PANTHER" id="PTHR11587">
    <property type="entry name" value="ARGININOSUCCINATE SYNTHASE"/>
    <property type="match status" value="1"/>
</dbReference>